<keyword evidence="1" id="KW-1133">Transmembrane helix</keyword>
<keyword evidence="1" id="KW-0812">Transmembrane</keyword>
<sequence>SVGVQIILSSSGSIFQAAGDTKNLFMCGLFSSILNVTGILLGIFWFGTLEAVATCITLTFTVNFAQCYWMMYRMTLHRSLRHFAIQLISPLMVSILLIAVLYPLSLMTEGGNIFLTLIVKSIIFFCIFGCYIQLTGEYDITGKAKSIINKNKR</sequence>
<feature type="transmembrane region" description="Helical" evidence="1">
    <location>
        <begin position="114"/>
        <end position="134"/>
    </location>
</feature>
<evidence type="ECO:0000313" key="2">
    <source>
        <dbReference type="EMBL" id="KAA4736577.1"/>
    </source>
</evidence>
<dbReference type="AlphaFoldDB" id="A0A6L3GKE8"/>
<feature type="transmembrane region" description="Helical" evidence="1">
    <location>
        <begin position="24"/>
        <end position="45"/>
    </location>
</feature>
<dbReference type="Proteomes" id="UP000479773">
    <property type="component" value="Unassembled WGS sequence"/>
</dbReference>
<evidence type="ECO:0000313" key="3">
    <source>
        <dbReference type="Proteomes" id="UP000479773"/>
    </source>
</evidence>
<feature type="transmembrane region" description="Helical" evidence="1">
    <location>
        <begin position="51"/>
        <end position="71"/>
    </location>
</feature>
<protein>
    <submittedName>
        <fullName evidence="2">Lipopolysaccharide biosynthesis protein</fullName>
    </submittedName>
</protein>
<keyword evidence="1" id="KW-0472">Membrane</keyword>
<gene>
    <name evidence="2" type="ORF">F3B44_27485</name>
</gene>
<feature type="non-terminal residue" evidence="2">
    <location>
        <position position="1"/>
    </location>
</feature>
<comment type="caution">
    <text evidence="2">The sequence shown here is derived from an EMBL/GenBank/DDBJ whole genome shotgun (WGS) entry which is preliminary data.</text>
</comment>
<proteinExistence type="predicted"/>
<reference evidence="2 3" key="1">
    <citation type="journal article" date="2019" name="Nat. Med.">
        <title>A library of human gut bacterial isolates paired with longitudinal multiomics data enables mechanistic microbiome research.</title>
        <authorList>
            <person name="Poyet M."/>
            <person name="Groussin M."/>
            <person name="Gibbons S.M."/>
            <person name="Avila-Pacheco J."/>
            <person name="Jiang X."/>
            <person name="Kearney S.M."/>
            <person name="Perrotta A.R."/>
            <person name="Berdy B."/>
            <person name="Zhao S."/>
            <person name="Lieberman T.D."/>
            <person name="Swanson P.K."/>
            <person name="Smith M."/>
            <person name="Roesemann S."/>
            <person name="Alexander J.E."/>
            <person name="Rich S.A."/>
            <person name="Livny J."/>
            <person name="Vlamakis H."/>
            <person name="Clish C."/>
            <person name="Bullock K."/>
            <person name="Deik A."/>
            <person name="Scott J."/>
            <person name="Pierce K.A."/>
            <person name="Xavier R.J."/>
            <person name="Alm E.J."/>
        </authorList>
    </citation>
    <scope>NUCLEOTIDE SEQUENCE [LARGE SCALE GENOMIC DNA]</scope>
    <source>
        <strain evidence="2 3">BIOML-A106</strain>
    </source>
</reference>
<name>A0A6L3GKE8_BACFG</name>
<dbReference type="EMBL" id="VWEQ01000337">
    <property type="protein sequence ID" value="KAA4736577.1"/>
    <property type="molecule type" value="Genomic_DNA"/>
</dbReference>
<organism evidence="2 3">
    <name type="scientific">Bacteroides fragilis</name>
    <dbReference type="NCBI Taxonomy" id="817"/>
    <lineage>
        <taxon>Bacteria</taxon>
        <taxon>Pseudomonadati</taxon>
        <taxon>Bacteroidota</taxon>
        <taxon>Bacteroidia</taxon>
        <taxon>Bacteroidales</taxon>
        <taxon>Bacteroidaceae</taxon>
        <taxon>Bacteroides</taxon>
    </lineage>
</organism>
<accession>A0A6L3GKE8</accession>
<evidence type="ECO:0000256" key="1">
    <source>
        <dbReference type="SAM" id="Phobius"/>
    </source>
</evidence>
<feature type="transmembrane region" description="Helical" evidence="1">
    <location>
        <begin position="83"/>
        <end position="102"/>
    </location>
</feature>